<organism evidence="1 2">
    <name type="scientific">Pseudolysobacter antarcticus</name>
    <dbReference type="NCBI Taxonomy" id="2511995"/>
    <lineage>
        <taxon>Bacteria</taxon>
        <taxon>Pseudomonadati</taxon>
        <taxon>Pseudomonadota</taxon>
        <taxon>Gammaproteobacteria</taxon>
        <taxon>Lysobacterales</taxon>
        <taxon>Rhodanobacteraceae</taxon>
        <taxon>Pseudolysobacter</taxon>
    </lineage>
</organism>
<accession>A0A411HIR3</accession>
<dbReference type="Pfam" id="PF09365">
    <property type="entry name" value="DUF2461"/>
    <property type="match status" value="1"/>
</dbReference>
<protein>
    <submittedName>
        <fullName evidence="1">DUF2461 domain-containing protein</fullName>
    </submittedName>
</protein>
<dbReference type="PANTHER" id="PTHR36452">
    <property type="entry name" value="CHROMOSOME 12, WHOLE GENOME SHOTGUN SEQUENCE"/>
    <property type="match status" value="1"/>
</dbReference>
<sequence length="229" mass="26304">MSSTAYFDKKSLRFLHDLALNNDRVWFAENKQRYEETVRQPYLRLIADMVEPLAKISPHFRADPRTQGGSLFRIYRDTRFAGDKRPYKTHAGARFFHERHREVAAPSFYLHIEPSACFVAGGLWHPESATLKRIREFLVENPSTWKKAVHNKIFAQRFGLGGESLTRPPRGYPVDHELIEDIKRKDFIAAEAFSDKVACSTELRDVVVAGCKGLAPMIDYLCAALDLEF</sequence>
<dbReference type="PIRSF" id="PIRSF028451">
    <property type="entry name" value="UCP028451"/>
    <property type="match status" value="1"/>
</dbReference>
<evidence type="ECO:0000313" key="2">
    <source>
        <dbReference type="Proteomes" id="UP000291562"/>
    </source>
</evidence>
<reference evidence="1 2" key="1">
    <citation type="submission" date="2019-01" db="EMBL/GenBank/DDBJ databases">
        <title>Pseudolysobacter antarctica gen. nov., sp. nov., isolated from Fildes Peninsula, Antarctica.</title>
        <authorList>
            <person name="Wei Z."/>
            <person name="Peng F."/>
        </authorList>
    </citation>
    <scope>NUCLEOTIDE SEQUENCE [LARGE SCALE GENOMIC DNA]</scope>
    <source>
        <strain evidence="1 2">AQ6-296</strain>
    </source>
</reference>
<dbReference type="NCBIfam" id="TIGR02453">
    <property type="entry name" value="TIGR02453 family protein"/>
    <property type="match status" value="1"/>
</dbReference>
<dbReference type="Proteomes" id="UP000291562">
    <property type="component" value="Chromosome"/>
</dbReference>
<dbReference type="EMBL" id="CP035704">
    <property type="protein sequence ID" value="QBB70419.1"/>
    <property type="molecule type" value="Genomic_DNA"/>
</dbReference>
<dbReference type="PANTHER" id="PTHR36452:SF1">
    <property type="entry name" value="DUF2461 DOMAIN-CONTAINING PROTEIN"/>
    <property type="match status" value="1"/>
</dbReference>
<proteinExistence type="predicted"/>
<dbReference type="OrthoDB" id="9794241at2"/>
<dbReference type="InterPro" id="IPR015996">
    <property type="entry name" value="UCP028451"/>
</dbReference>
<name>A0A411HIR3_9GAMM</name>
<dbReference type="AlphaFoldDB" id="A0A411HIR3"/>
<keyword evidence="2" id="KW-1185">Reference proteome</keyword>
<dbReference type="KEGG" id="xbc:ELE36_08585"/>
<dbReference type="RefSeq" id="WP_129832677.1">
    <property type="nucleotide sequence ID" value="NZ_CP035704.1"/>
</dbReference>
<dbReference type="InterPro" id="IPR012808">
    <property type="entry name" value="CHP02453"/>
</dbReference>
<gene>
    <name evidence="1" type="ORF">ELE36_08585</name>
</gene>
<evidence type="ECO:0000313" key="1">
    <source>
        <dbReference type="EMBL" id="QBB70419.1"/>
    </source>
</evidence>